<evidence type="ECO:0000259" key="1">
    <source>
        <dbReference type="Pfam" id="PF06283"/>
    </source>
</evidence>
<feature type="domain" description="ThuA-like" evidence="1">
    <location>
        <begin position="8"/>
        <end position="208"/>
    </location>
</feature>
<sequence length="213" mass="24171">MSGLIRTLVFGDNERAPYHPLHAIEKELRAIIGEGFHMETTDDYERLHKESIEQYDLCISYADCWEEKLTDAQVAGLLAFVAEGGGLLVIHNGISVQNRHELRQLIGAKFLGHPPYRRLTFQYADTRHVMVEGAEPFEMDEEPYRFEMDSFIDTELLMTYTMDGKSYPAAWAHKYGLGRVAYLMPGHHAPSFALPAYRSLIKSAAKWTAGACK</sequence>
<name>A0ABT9TUL8_PAEHA</name>
<dbReference type="InterPro" id="IPR029010">
    <property type="entry name" value="ThuA-like"/>
</dbReference>
<protein>
    <submittedName>
        <fullName evidence="2">Type 1 glutamine amidotransferase</fullName>
    </submittedName>
</protein>
<dbReference type="SUPFAM" id="SSF52317">
    <property type="entry name" value="Class I glutamine amidotransferase-like"/>
    <property type="match status" value="1"/>
</dbReference>
<dbReference type="Gene3D" id="3.40.50.880">
    <property type="match status" value="1"/>
</dbReference>
<gene>
    <name evidence="2" type="ORF">J2T15_000474</name>
</gene>
<dbReference type="PANTHER" id="PTHR40469">
    <property type="entry name" value="SECRETED GLYCOSYL HYDROLASE"/>
    <property type="match status" value="1"/>
</dbReference>
<evidence type="ECO:0000313" key="3">
    <source>
        <dbReference type="Proteomes" id="UP001229346"/>
    </source>
</evidence>
<proteinExistence type="predicted"/>
<comment type="caution">
    <text evidence="2">The sequence shown here is derived from an EMBL/GenBank/DDBJ whole genome shotgun (WGS) entry which is preliminary data.</text>
</comment>
<dbReference type="InterPro" id="IPR029062">
    <property type="entry name" value="Class_I_gatase-like"/>
</dbReference>
<reference evidence="2 3" key="1">
    <citation type="submission" date="2023-07" db="EMBL/GenBank/DDBJ databases">
        <title>Sorghum-associated microbial communities from plants grown in Nebraska, USA.</title>
        <authorList>
            <person name="Schachtman D."/>
        </authorList>
    </citation>
    <scope>NUCLEOTIDE SEQUENCE [LARGE SCALE GENOMIC DNA]</scope>
    <source>
        <strain evidence="2 3">CC482</strain>
    </source>
</reference>
<accession>A0ABT9TUL8</accession>
<organism evidence="2 3">
    <name type="scientific">Paenibacillus harenae</name>
    <dbReference type="NCBI Taxonomy" id="306543"/>
    <lineage>
        <taxon>Bacteria</taxon>
        <taxon>Bacillati</taxon>
        <taxon>Bacillota</taxon>
        <taxon>Bacilli</taxon>
        <taxon>Bacillales</taxon>
        <taxon>Paenibacillaceae</taxon>
        <taxon>Paenibacillus</taxon>
    </lineage>
</organism>
<dbReference type="Proteomes" id="UP001229346">
    <property type="component" value="Unassembled WGS sequence"/>
</dbReference>
<keyword evidence="2" id="KW-0315">Glutamine amidotransferase</keyword>
<keyword evidence="3" id="KW-1185">Reference proteome</keyword>
<evidence type="ECO:0000313" key="2">
    <source>
        <dbReference type="EMBL" id="MDQ0111058.1"/>
    </source>
</evidence>
<dbReference type="Pfam" id="PF06283">
    <property type="entry name" value="ThuA"/>
    <property type="match status" value="1"/>
</dbReference>
<dbReference type="PANTHER" id="PTHR40469:SF2">
    <property type="entry name" value="GALACTOSE-BINDING DOMAIN-LIKE SUPERFAMILY PROTEIN"/>
    <property type="match status" value="1"/>
</dbReference>
<dbReference type="RefSeq" id="WP_307200672.1">
    <property type="nucleotide sequence ID" value="NZ_JAUSSU010000001.1"/>
</dbReference>
<dbReference type="EMBL" id="JAUSSU010000001">
    <property type="protein sequence ID" value="MDQ0111058.1"/>
    <property type="molecule type" value="Genomic_DNA"/>
</dbReference>